<accession>A0A165F319</accession>
<dbReference type="InterPro" id="IPR049052">
    <property type="entry name" value="nSTAND1"/>
</dbReference>
<evidence type="ECO:0000313" key="2">
    <source>
        <dbReference type="EMBL" id="KZT56082.1"/>
    </source>
</evidence>
<dbReference type="PANTHER" id="PTHR47691:SF3">
    <property type="entry name" value="HTH-TYPE TRANSCRIPTIONAL REGULATOR RV0890C-RELATED"/>
    <property type="match status" value="1"/>
</dbReference>
<dbReference type="PRINTS" id="PR00364">
    <property type="entry name" value="DISEASERSIST"/>
</dbReference>
<gene>
    <name evidence="2" type="ORF">CALCODRAFT_329727</name>
</gene>
<dbReference type="STRING" id="1353952.A0A165F319"/>
<keyword evidence="3" id="KW-1185">Reference proteome</keyword>
<sequence>MGASINPVMQRVKDTVLSIVGVQEELEERQQELQPGEMPDDGTKSALLMLATTVSEIQAFLLNVRSSDTKYVGGAGAKKMGAFRKKLDKARARFIDARIVHLTRQDGASYAMHLEIPPPPAHFYGRNELVDSIVQLLLADATHRIPLLGAGGIGKTSIASAVINSVKVVDTYRHNIVFLGCEGITSIEGIIKTLAAHFKSPSDSRTLSTILAHLGSMQCFLLVLDNFETVVEAADSVEVERYLGKLAELSNLSIMLAMRGNQPPEGVAWETRYHQPLERLNLEASRRIWVAMGAKEDAKLNELLEKLDGLPLAIRIMASQAQLNEESPTQLLDAYAIETTKLLKTRGVRTLKSLEVSIRLSLECPTMTQAPDAL</sequence>
<evidence type="ECO:0000313" key="3">
    <source>
        <dbReference type="Proteomes" id="UP000076842"/>
    </source>
</evidence>
<dbReference type="EMBL" id="KV423983">
    <property type="protein sequence ID" value="KZT56082.1"/>
    <property type="molecule type" value="Genomic_DNA"/>
</dbReference>
<organism evidence="2 3">
    <name type="scientific">Calocera cornea HHB12733</name>
    <dbReference type="NCBI Taxonomy" id="1353952"/>
    <lineage>
        <taxon>Eukaryota</taxon>
        <taxon>Fungi</taxon>
        <taxon>Dikarya</taxon>
        <taxon>Basidiomycota</taxon>
        <taxon>Agaricomycotina</taxon>
        <taxon>Dacrymycetes</taxon>
        <taxon>Dacrymycetales</taxon>
        <taxon>Dacrymycetaceae</taxon>
        <taxon>Calocera</taxon>
    </lineage>
</organism>
<name>A0A165F319_9BASI</name>
<dbReference type="InParanoid" id="A0A165F319"/>
<reference evidence="2 3" key="1">
    <citation type="journal article" date="2016" name="Mol. Biol. Evol.">
        <title>Comparative Genomics of Early-Diverging Mushroom-Forming Fungi Provides Insights into the Origins of Lignocellulose Decay Capabilities.</title>
        <authorList>
            <person name="Nagy L.G."/>
            <person name="Riley R."/>
            <person name="Tritt A."/>
            <person name="Adam C."/>
            <person name="Daum C."/>
            <person name="Floudas D."/>
            <person name="Sun H."/>
            <person name="Yadav J.S."/>
            <person name="Pangilinan J."/>
            <person name="Larsson K.H."/>
            <person name="Matsuura K."/>
            <person name="Barry K."/>
            <person name="Labutti K."/>
            <person name="Kuo R."/>
            <person name="Ohm R.A."/>
            <person name="Bhattacharya S.S."/>
            <person name="Shirouzu T."/>
            <person name="Yoshinaga Y."/>
            <person name="Martin F.M."/>
            <person name="Grigoriev I.V."/>
            <person name="Hibbett D.S."/>
        </authorList>
    </citation>
    <scope>NUCLEOTIDE SEQUENCE [LARGE SCALE GENOMIC DNA]</scope>
    <source>
        <strain evidence="2 3">HHB12733</strain>
    </source>
</reference>
<dbReference type="SUPFAM" id="SSF52540">
    <property type="entry name" value="P-loop containing nucleoside triphosphate hydrolases"/>
    <property type="match status" value="1"/>
</dbReference>
<protein>
    <recommendedName>
        <fullName evidence="1">Novel STAND NTPase 1 domain-containing protein</fullName>
    </recommendedName>
</protein>
<dbReference type="PANTHER" id="PTHR47691">
    <property type="entry name" value="REGULATOR-RELATED"/>
    <property type="match status" value="1"/>
</dbReference>
<dbReference type="Proteomes" id="UP000076842">
    <property type="component" value="Unassembled WGS sequence"/>
</dbReference>
<feature type="domain" description="Novel STAND NTPase 1" evidence="1">
    <location>
        <begin position="122"/>
        <end position="261"/>
    </location>
</feature>
<dbReference type="InterPro" id="IPR027417">
    <property type="entry name" value="P-loop_NTPase"/>
</dbReference>
<dbReference type="Gene3D" id="3.40.50.300">
    <property type="entry name" value="P-loop containing nucleotide triphosphate hydrolases"/>
    <property type="match status" value="1"/>
</dbReference>
<dbReference type="OrthoDB" id="431454at2759"/>
<dbReference type="Pfam" id="PF20703">
    <property type="entry name" value="nSTAND1"/>
    <property type="match status" value="1"/>
</dbReference>
<dbReference type="AlphaFoldDB" id="A0A165F319"/>
<proteinExistence type="predicted"/>
<evidence type="ECO:0000259" key="1">
    <source>
        <dbReference type="Pfam" id="PF20703"/>
    </source>
</evidence>